<keyword evidence="3 4" id="KW-0413">Isomerase</keyword>
<feature type="domain" description="Pseudouridine synthase I TruA alpha/beta" evidence="8">
    <location>
        <begin position="153"/>
        <end position="255"/>
    </location>
</feature>
<dbReference type="GO" id="GO:0160147">
    <property type="term" value="F:tRNA pseudouridine(38-40) synthase activity"/>
    <property type="evidence" value="ECO:0007669"/>
    <property type="project" value="UniProtKB-EC"/>
</dbReference>
<sequence>MTDDVLVRLRLDLAYHGAGFAGWADQPGLRTVQGELERWIAAVLRLPEPARVVCAGRTDAGVHARGQVVHVDLAAEVAGDGSTLLRRLNRALPDDLVVRTVRPAPPGFDARFAADWRRYSYRIVDGPIRPDPLIRHLVAHVREPLDLDRLNAAAATLLGLRDFGAFCRRREGATTIRTLLDFAGHRLDDGVIDLTVRADAFCHSMVRSLVGAVVAVGTGRRDLAWLQGIAATPVRDSSVQVMPAHGLTLEQVHYPPDDQLAARVAEARTTRSLP</sequence>
<dbReference type="AlphaFoldDB" id="A0A7Y9I7A6"/>
<dbReference type="Gene3D" id="3.30.70.580">
    <property type="entry name" value="Pseudouridine synthase I, catalytic domain, N-terminal subdomain"/>
    <property type="match status" value="1"/>
</dbReference>
<evidence type="ECO:0000256" key="7">
    <source>
        <dbReference type="RuleBase" id="RU003792"/>
    </source>
</evidence>
<dbReference type="FunFam" id="3.30.70.580:FF:000001">
    <property type="entry name" value="tRNA pseudouridine synthase A"/>
    <property type="match status" value="1"/>
</dbReference>
<evidence type="ECO:0000256" key="5">
    <source>
        <dbReference type="PIRSR" id="PIRSR001430-1"/>
    </source>
</evidence>
<evidence type="ECO:0000313" key="10">
    <source>
        <dbReference type="Proteomes" id="UP000569914"/>
    </source>
</evidence>
<dbReference type="HAMAP" id="MF_00171">
    <property type="entry name" value="TruA"/>
    <property type="match status" value="1"/>
</dbReference>
<comment type="caution">
    <text evidence="9">The sequence shown here is derived from an EMBL/GenBank/DDBJ whole genome shotgun (WGS) entry which is preliminary data.</text>
</comment>
<dbReference type="EMBL" id="JACCBU010000001">
    <property type="protein sequence ID" value="NYE71089.1"/>
    <property type="molecule type" value="Genomic_DNA"/>
</dbReference>
<evidence type="ECO:0000256" key="6">
    <source>
        <dbReference type="PIRSR" id="PIRSR001430-2"/>
    </source>
</evidence>
<dbReference type="FunFam" id="3.30.70.660:FF:000003">
    <property type="entry name" value="tRNA pseudouridine synthase A"/>
    <property type="match status" value="1"/>
</dbReference>
<gene>
    <name evidence="4" type="primary">truA</name>
    <name evidence="9" type="ORF">BKA15_002418</name>
</gene>
<dbReference type="PANTHER" id="PTHR11142">
    <property type="entry name" value="PSEUDOURIDYLATE SYNTHASE"/>
    <property type="match status" value="1"/>
</dbReference>
<dbReference type="InterPro" id="IPR020103">
    <property type="entry name" value="PsdUridine_synth_cat_dom_sf"/>
</dbReference>
<evidence type="ECO:0000259" key="8">
    <source>
        <dbReference type="Pfam" id="PF01416"/>
    </source>
</evidence>
<dbReference type="Pfam" id="PF01416">
    <property type="entry name" value="PseudoU_synth_1"/>
    <property type="match status" value="1"/>
</dbReference>
<dbReference type="InterPro" id="IPR020097">
    <property type="entry name" value="PsdUridine_synth_TruA_a/b_dom"/>
</dbReference>
<comment type="similarity">
    <text evidence="1 4 7">Belongs to the tRNA pseudouridine synthase TruA family.</text>
</comment>
<dbReference type="PANTHER" id="PTHR11142:SF0">
    <property type="entry name" value="TRNA PSEUDOURIDINE SYNTHASE-LIKE 1"/>
    <property type="match status" value="1"/>
</dbReference>
<protein>
    <recommendedName>
        <fullName evidence="4">tRNA pseudouridine synthase A</fullName>
        <ecNumber evidence="4">5.4.99.12</ecNumber>
    </recommendedName>
    <alternativeName>
        <fullName evidence="4">tRNA pseudouridine(38-40) synthase</fullName>
    </alternativeName>
    <alternativeName>
        <fullName evidence="4">tRNA pseudouridylate synthase I</fullName>
    </alternativeName>
    <alternativeName>
        <fullName evidence="4">tRNA-uridine isomerase I</fullName>
    </alternativeName>
</protein>
<dbReference type="EC" id="5.4.99.12" evidence="4"/>
<comment type="function">
    <text evidence="4">Formation of pseudouridine at positions 38, 39 and 40 in the anticodon stem and loop of transfer RNAs.</text>
</comment>
<comment type="catalytic activity">
    <reaction evidence="4 7">
        <text>uridine(38/39/40) in tRNA = pseudouridine(38/39/40) in tRNA</text>
        <dbReference type="Rhea" id="RHEA:22376"/>
        <dbReference type="Rhea" id="RHEA-COMP:10085"/>
        <dbReference type="Rhea" id="RHEA-COMP:10087"/>
        <dbReference type="ChEBI" id="CHEBI:65314"/>
        <dbReference type="ChEBI" id="CHEBI:65315"/>
        <dbReference type="EC" id="5.4.99.12"/>
    </reaction>
</comment>
<keyword evidence="10" id="KW-1185">Reference proteome</keyword>
<evidence type="ECO:0000256" key="3">
    <source>
        <dbReference type="ARBA" id="ARBA00023235"/>
    </source>
</evidence>
<evidence type="ECO:0000313" key="9">
    <source>
        <dbReference type="EMBL" id="NYE71089.1"/>
    </source>
</evidence>
<dbReference type="Proteomes" id="UP000569914">
    <property type="component" value="Unassembled WGS sequence"/>
</dbReference>
<feature type="active site" description="Nucleophile" evidence="4 5">
    <location>
        <position position="59"/>
    </location>
</feature>
<dbReference type="Gene3D" id="3.30.70.660">
    <property type="entry name" value="Pseudouridine synthase I, catalytic domain, C-terminal subdomain"/>
    <property type="match status" value="1"/>
</dbReference>
<reference evidence="9 10" key="1">
    <citation type="submission" date="2020-07" db="EMBL/GenBank/DDBJ databases">
        <title>Sequencing the genomes of 1000 actinobacteria strains.</title>
        <authorList>
            <person name="Klenk H.-P."/>
        </authorList>
    </citation>
    <scope>NUCLEOTIDE SEQUENCE [LARGE SCALE GENOMIC DNA]</scope>
    <source>
        <strain evidence="9 10">DSM 22083</strain>
    </source>
</reference>
<evidence type="ECO:0000256" key="1">
    <source>
        <dbReference type="ARBA" id="ARBA00009375"/>
    </source>
</evidence>
<dbReference type="SUPFAM" id="SSF55120">
    <property type="entry name" value="Pseudouridine synthase"/>
    <property type="match status" value="1"/>
</dbReference>
<dbReference type="InterPro" id="IPR020095">
    <property type="entry name" value="PsdUridine_synth_TruA_C"/>
</dbReference>
<dbReference type="GO" id="GO:0031119">
    <property type="term" value="P:tRNA pseudouridine synthesis"/>
    <property type="evidence" value="ECO:0007669"/>
    <property type="project" value="UniProtKB-UniRule"/>
</dbReference>
<evidence type="ECO:0000256" key="4">
    <source>
        <dbReference type="HAMAP-Rule" id="MF_00171"/>
    </source>
</evidence>
<comment type="subunit">
    <text evidence="4">Homodimer.</text>
</comment>
<dbReference type="InterPro" id="IPR020094">
    <property type="entry name" value="TruA/RsuA/RluB/E/F_N"/>
</dbReference>
<evidence type="ECO:0000256" key="2">
    <source>
        <dbReference type="ARBA" id="ARBA00022694"/>
    </source>
</evidence>
<dbReference type="NCBIfam" id="TIGR00071">
    <property type="entry name" value="hisT_truA"/>
    <property type="match status" value="1"/>
</dbReference>
<organism evidence="9 10">
    <name type="scientific">Microlunatus parietis</name>
    <dbReference type="NCBI Taxonomy" id="682979"/>
    <lineage>
        <taxon>Bacteria</taxon>
        <taxon>Bacillati</taxon>
        <taxon>Actinomycetota</taxon>
        <taxon>Actinomycetes</taxon>
        <taxon>Propionibacteriales</taxon>
        <taxon>Propionibacteriaceae</taxon>
        <taxon>Microlunatus</taxon>
    </lineage>
</organism>
<keyword evidence="2 4" id="KW-0819">tRNA processing</keyword>
<dbReference type="PIRSF" id="PIRSF001430">
    <property type="entry name" value="tRNA_psdUrid_synth"/>
    <property type="match status" value="1"/>
</dbReference>
<proteinExistence type="inferred from homology"/>
<name>A0A7Y9I7A6_9ACTN</name>
<accession>A0A7Y9I7A6</accession>
<dbReference type="CDD" id="cd02570">
    <property type="entry name" value="PseudoU_synth_EcTruA"/>
    <property type="match status" value="1"/>
</dbReference>
<dbReference type="GO" id="GO:0003723">
    <property type="term" value="F:RNA binding"/>
    <property type="evidence" value="ECO:0007669"/>
    <property type="project" value="InterPro"/>
</dbReference>
<dbReference type="InterPro" id="IPR001406">
    <property type="entry name" value="PsdUridine_synth_TruA"/>
</dbReference>
<comment type="caution">
    <text evidence="4">Lacks conserved residue(s) required for the propagation of feature annotation.</text>
</comment>
<feature type="binding site" evidence="4 6">
    <location>
        <position position="119"/>
    </location>
    <ligand>
        <name>substrate</name>
    </ligand>
</feature>